<evidence type="ECO:0000313" key="1">
    <source>
        <dbReference type="EMBL" id="RPJ92373.1"/>
    </source>
</evidence>
<name>A0A424WGK7_ALCXX</name>
<accession>A0A424WGK7</accession>
<dbReference type="EMBL" id="QVXO01000008">
    <property type="protein sequence ID" value="RPJ92373.1"/>
    <property type="molecule type" value="Genomic_DNA"/>
</dbReference>
<dbReference type="Proteomes" id="UP000285324">
    <property type="component" value="Unassembled WGS sequence"/>
</dbReference>
<dbReference type="InterPro" id="IPR032581">
    <property type="entry name" value="DUF4917"/>
</dbReference>
<protein>
    <submittedName>
        <fullName evidence="1">DUF4917 family protein</fullName>
    </submittedName>
</protein>
<dbReference type="AlphaFoldDB" id="A0A424WGK7"/>
<organism evidence="1 2">
    <name type="scientific">Alcaligenes xylosoxydans xylosoxydans</name>
    <name type="common">Achromobacter xylosoxidans</name>
    <dbReference type="NCBI Taxonomy" id="85698"/>
    <lineage>
        <taxon>Bacteria</taxon>
        <taxon>Pseudomonadati</taxon>
        <taxon>Pseudomonadota</taxon>
        <taxon>Betaproteobacteria</taxon>
        <taxon>Burkholderiales</taxon>
        <taxon>Alcaligenaceae</taxon>
        <taxon>Achromobacter</taxon>
    </lineage>
</organism>
<reference evidence="1 2" key="1">
    <citation type="submission" date="2018-08" db="EMBL/GenBank/DDBJ databases">
        <title>Achromobacter xylosoxidans Genome sequencing and assembly.</title>
        <authorList>
            <person name="Wang R."/>
            <person name="Rensing C."/>
            <person name="Li Y."/>
        </authorList>
    </citation>
    <scope>NUCLEOTIDE SEQUENCE [LARGE SCALE GENOMIC DNA]</scope>
    <source>
        <strain evidence="1 2">GD003A</strain>
    </source>
</reference>
<proteinExistence type="predicted"/>
<dbReference type="Pfam" id="PF16263">
    <property type="entry name" value="DUF4917"/>
    <property type="match status" value="1"/>
</dbReference>
<dbReference type="RefSeq" id="WP_118932135.1">
    <property type="nucleotide sequence ID" value="NZ_CP061008.1"/>
</dbReference>
<evidence type="ECO:0000313" key="2">
    <source>
        <dbReference type="Proteomes" id="UP000285324"/>
    </source>
</evidence>
<dbReference type="OrthoDB" id="828244at2"/>
<sequence length="330" mass="37155">MAHKIFNWQDLENDFSDTLLVGNGASVAVSGEFGYTGLFEAAQVHSFIDAKAQDVFERFETDDFEFVLRRLWQAKQVNAALGIAVKEVDEAYAAVRKALIQTVRKVHVSYEEARPHLEPIYKFMRRFRTVVSLNYDLIVYWAAQLGNEALGSRYHFKDGFNKNAFADNWAMYRQSYGSVDNPTIYCYPHGNIVLGVTPSFEEHKLVAGPQGLLDLIFEEWRSGGRVPLFVCDGTSDQKLDAIQKSHYLRSVYNGPLSEVGKSLVIYGWGIAKQEGHILNQIAAAAPDRVAVSVHEGMQTYCDHAHKALTDIGVKDVRFFHSDSDGAWHNP</sequence>
<comment type="caution">
    <text evidence="1">The sequence shown here is derived from an EMBL/GenBank/DDBJ whole genome shotgun (WGS) entry which is preliminary data.</text>
</comment>
<gene>
    <name evidence="1" type="ORF">DY367_07660</name>
</gene>